<reference evidence="1" key="1">
    <citation type="journal article" date="2014" name="Nat. Commun.">
        <title>The tobacco genome sequence and its comparison with those of tomato and potato.</title>
        <authorList>
            <person name="Sierro N."/>
            <person name="Battey J.N."/>
            <person name="Ouadi S."/>
            <person name="Bakaher N."/>
            <person name="Bovet L."/>
            <person name="Willig A."/>
            <person name="Goepfert S."/>
            <person name="Peitsch M.C."/>
            <person name="Ivanov N.V."/>
        </authorList>
    </citation>
    <scope>NUCLEOTIDE SEQUENCE [LARGE SCALE GENOMIC DNA]</scope>
</reference>
<gene>
    <name evidence="2" type="primary">LOC142164992</name>
</gene>
<evidence type="ECO:0000313" key="1">
    <source>
        <dbReference type="Proteomes" id="UP000790787"/>
    </source>
</evidence>
<protein>
    <submittedName>
        <fullName evidence="2">Zinc finger BED domain-containing protein RICESLEEPER 3-like</fullName>
    </submittedName>
</protein>
<sequence length="190" mass="21646">MADTSRVSDVGSSESLPITVDSNTNTIDTQDSKKRKSMQPRFDVWNHFVKFDVNGVGKAQCQYCKQAYASNSSKNGTTGLKNHLLRCKEYPLNIAKDNSQTLLNFQSYQNDEGSIWKFDQKVVRRDLIEMIVIDELPFSFVENEGFMNHKGEEMAKSIRDCLLEWKLDKVFTITVDNASSNDVTVKELSK</sequence>
<proteinExistence type="predicted"/>
<keyword evidence="1" id="KW-1185">Reference proteome</keyword>
<dbReference type="RefSeq" id="XP_075079749.1">
    <property type="nucleotide sequence ID" value="XM_075223648.1"/>
</dbReference>
<evidence type="ECO:0000313" key="2">
    <source>
        <dbReference type="RefSeq" id="XP_075079749.1"/>
    </source>
</evidence>
<organism evidence="1 2">
    <name type="scientific">Nicotiana tabacum</name>
    <name type="common">Common tobacco</name>
    <dbReference type="NCBI Taxonomy" id="4097"/>
    <lineage>
        <taxon>Eukaryota</taxon>
        <taxon>Viridiplantae</taxon>
        <taxon>Streptophyta</taxon>
        <taxon>Embryophyta</taxon>
        <taxon>Tracheophyta</taxon>
        <taxon>Spermatophyta</taxon>
        <taxon>Magnoliopsida</taxon>
        <taxon>eudicotyledons</taxon>
        <taxon>Gunneridae</taxon>
        <taxon>Pentapetalae</taxon>
        <taxon>asterids</taxon>
        <taxon>lamiids</taxon>
        <taxon>Solanales</taxon>
        <taxon>Solanaceae</taxon>
        <taxon>Nicotianoideae</taxon>
        <taxon>Nicotianeae</taxon>
        <taxon>Nicotiana</taxon>
    </lineage>
</organism>
<name>A0AC58S4D5_TOBAC</name>
<accession>A0AC58S4D5</accession>
<dbReference type="Proteomes" id="UP000790787">
    <property type="component" value="Chromosome 10"/>
</dbReference>
<reference evidence="2" key="2">
    <citation type="submission" date="2025-08" db="UniProtKB">
        <authorList>
            <consortium name="RefSeq"/>
        </authorList>
    </citation>
    <scope>IDENTIFICATION</scope>
    <source>
        <tissue evidence="2">Leaf</tissue>
    </source>
</reference>